<reference evidence="1" key="2">
    <citation type="journal article" date="2023" name="IMA Fungus">
        <title>Comparative genomic study of the Penicillium genus elucidates a diverse pangenome and 15 lateral gene transfer events.</title>
        <authorList>
            <person name="Petersen C."/>
            <person name="Sorensen T."/>
            <person name="Nielsen M.R."/>
            <person name="Sondergaard T.E."/>
            <person name="Sorensen J.L."/>
            <person name="Fitzpatrick D.A."/>
            <person name="Frisvad J.C."/>
            <person name="Nielsen K.L."/>
        </authorList>
    </citation>
    <scope>NUCLEOTIDE SEQUENCE</scope>
    <source>
        <strain evidence="1">IBT 29495</strain>
    </source>
</reference>
<reference evidence="1" key="1">
    <citation type="submission" date="2022-12" db="EMBL/GenBank/DDBJ databases">
        <authorList>
            <person name="Petersen C."/>
        </authorList>
    </citation>
    <scope>NUCLEOTIDE SEQUENCE</scope>
    <source>
        <strain evidence="1">IBT 29495</strain>
    </source>
</reference>
<proteinExistence type="predicted"/>
<comment type="caution">
    <text evidence="1">The sequence shown here is derived from an EMBL/GenBank/DDBJ whole genome shotgun (WGS) entry which is preliminary data.</text>
</comment>
<sequence length="70" mass="7701">MDVSETKRWASQRRVPRASRACETCRARKTKSTFAAISEGKYTLIIGSVIKLNPALTAHVSALLLEILGQ</sequence>
<dbReference type="AlphaFoldDB" id="A0A9W9Y589"/>
<evidence type="ECO:0000313" key="1">
    <source>
        <dbReference type="EMBL" id="KAJ5520416.1"/>
    </source>
</evidence>
<name>A0A9W9Y589_9EURO</name>
<gene>
    <name evidence="1" type="ORF">N7463_000869</name>
</gene>
<protein>
    <submittedName>
        <fullName evidence="1">Uncharacterized protein</fullName>
    </submittedName>
</protein>
<accession>A0A9W9Y589</accession>
<evidence type="ECO:0000313" key="2">
    <source>
        <dbReference type="Proteomes" id="UP001149954"/>
    </source>
</evidence>
<organism evidence="1 2">
    <name type="scientific">Penicillium fimorum</name>
    <dbReference type="NCBI Taxonomy" id="1882269"/>
    <lineage>
        <taxon>Eukaryota</taxon>
        <taxon>Fungi</taxon>
        <taxon>Dikarya</taxon>
        <taxon>Ascomycota</taxon>
        <taxon>Pezizomycotina</taxon>
        <taxon>Eurotiomycetes</taxon>
        <taxon>Eurotiomycetidae</taxon>
        <taxon>Eurotiales</taxon>
        <taxon>Aspergillaceae</taxon>
        <taxon>Penicillium</taxon>
    </lineage>
</organism>
<dbReference type="EMBL" id="JAPWDS010000001">
    <property type="protein sequence ID" value="KAJ5520416.1"/>
    <property type="molecule type" value="Genomic_DNA"/>
</dbReference>
<dbReference type="Proteomes" id="UP001149954">
    <property type="component" value="Unassembled WGS sequence"/>
</dbReference>
<keyword evidence="2" id="KW-1185">Reference proteome</keyword>